<proteinExistence type="predicted"/>
<evidence type="ECO:0000313" key="2">
    <source>
        <dbReference type="Proteomes" id="UP000307074"/>
    </source>
</evidence>
<organism evidence="1 2">
    <name type="scientific">Levilactobacillus brevis</name>
    <name type="common">Lactobacillus brevis</name>
    <dbReference type="NCBI Taxonomy" id="1580"/>
    <lineage>
        <taxon>Bacteria</taxon>
        <taxon>Bacillati</taxon>
        <taxon>Bacillota</taxon>
        <taxon>Bacilli</taxon>
        <taxon>Lactobacillales</taxon>
        <taxon>Lactobacillaceae</taxon>
        <taxon>Levilactobacillus</taxon>
    </lineage>
</organism>
<sequence>MKSAYEIYPDKVRVYTTGIIFILFGISLFGVIFGTAGLILKVIASLFGLLFWYAGGQTLRSAHRRQPDYVIDERGVTDNTQDLVVVVPWSDILKIEMTPNNAVMQIGILARKTVTNQDEKTLVLKRNLVSNGNMAFYSVMIDGFKFRQKQFLNIFEELQRQGVQHNPTILVNKYFEK</sequence>
<dbReference type="Proteomes" id="UP000307074">
    <property type="component" value="Chromosome"/>
</dbReference>
<accession>A0A5B7Y2S1</accession>
<reference evidence="1 2" key="1">
    <citation type="submission" date="2018-07" db="EMBL/GenBank/DDBJ databases">
        <authorList>
            <person name="Feyereisen M."/>
        </authorList>
    </citation>
    <scope>NUCLEOTIDE SEQUENCE [LARGE SCALE GENOMIC DNA]</scope>
    <source>
        <strain evidence="1 2">UCCLBBS449</strain>
    </source>
</reference>
<evidence type="ECO:0000313" key="1">
    <source>
        <dbReference type="EMBL" id="QCZ54295.1"/>
    </source>
</evidence>
<gene>
    <name evidence="1" type="ORF">UCCLBBS449_2389</name>
</gene>
<dbReference type="EMBL" id="CP031198">
    <property type="protein sequence ID" value="QCZ54295.1"/>
    <property type="molecule type" value="Genomic_DNA"/>
</dbReference>
<name>A0A5B7Y2S1_LEVBR</name>
<dbReference type="RefSeq" id="WP_042520673.1">
    <property type="nucleotide sequence ID" value="NZ_CP031198.1"/>
</dbReference>
<protein>
    <submittedName>
        <fullName evidence="1">Uncharacterized protein</fullName>
    </submittedName>
</protein>
<dbReference type="AlphaFoldDB" id="A0A5B7Y2S1"/>